<dbReference type="EMBL" id="GBYX01474392">
    <property type="protein sequence ID" value="JAO07268.1"/>
    <property type="molecule type" value="Transcribed_RNA"/>
</dbReference>
<protein>
    <submittedName>
        <fullName evidence="1">PPUP7261</fullName>
    </submittedName>
</protein>
<organism evidence="1">
    <name type="scientific">Poeciliopsis prolifica</name>
    <name type="common">blackstripe livebearer</name>
    <dbReference type="NCBI Taxonomy" id="188132"/>
    <lineage>
        <taxon>Eukaryota</taxon>
        <taxon>Metazoa</taxon>
        <taxon>Chordata</taxon>
        <taxon>Craniata</taxon>
        <taxon>Vertebrata</taxon>
        <taxon>Euteleostomi</taxon>
        <taxon>Actinopterygii</taxon>
        <taxon>Neopterygii</taxon>
        <taxon>Teleostei</taxon>
        <taxon>Neoteleostei</taxon>
        <taxon>Acanthomorphata</taxon>
        <taxon>Ovalentaria</taxon>
        <taxon>Atherinomorphae</taxon>
        <taxon>Cyprinodontiformes</taxon>
        <taxon>Poeciliidae</taxon>
        <taxon>Poeciliinae</taxon>
        <taxon>Poeciliopsis</taxon>
    </lineage>
</organism>
<reference evidence="1" key="1">
    <citation type="submission" date="2014-12" db="EMBL/GenBank/DDBJ databases">
        <title>Parallel Evolution in Life History Adaptation Evident in the Tissue-Specific Poeciliopsis prolifica transcriptome.</title>
        <authorList>
            <person name="Jue N.K."/>
            <person name="Foley R.J."/>
            <person name="Obergfell C."/>
            <person name="Reznick D.N."/>
            <person name="O'Neill R.J."/>
            <person name="O'Neill M.J."/>
        </authorList>
    </citation>
    <scope>NUCLEOTIDE SEQUENCE</scope>
</reference>
<accession>A0A0S7EPR4</accession>
<dbReference type="AlphaFoldDB" id="A0A0S7EPR4"/>
<sequence length="102" mass="11639">MISDKGVQQNFEGKEKRAWYIKHIVQFQIQSDSVQRNCSHSLLVEPVRCVSGPKVERRREVAQNDYVLSSLRSKGKELLSSFHYIPLIRVYMEVPATCGASG</sequence>
<evidence type="ECO:0000313" key="1">
    <source>
        <dbReference type="EMBL" id="JAO07268.1"/>
    </source>
</evidence>
<proteinExistence type="predicted"/>
<gene>
    <name evidence="1" type="primary">PPUP7261</name>
</gene>
<name>A0A0S7EPR4_9TELE</name>